<name>A0A0B0DD32_9MICC</name>
<dbReference type="EMBL" id="JROM01000041">
    <property type="protein sequence ID" value="KHE74037.1"/>
    <property type="molecule type" value="Genomic_DNA"/>
</dbReference>
<gene>
    <name evidence="4" type="ORF">AS25_09780</name>
</gene>
<dbReference type="STRING" id="223184.AS25_09780"/>
<dbReference type="InterPro" id="IPR027383">
    <property type="entry name" value="Znf_put"/>
</dbReference>
<accession>A0A0B0DD32</accession>
<dbReference type="AlphaFoldDB" id="A0A0B0DD32"/>
<dbReference type="InterPro" id="IPR041916">
    <property type="entry name" value="Anti_sigma_zinc_sf"/>
</dbReference>
<dbReference type="Proteomes" id="UP000030664">
    <property type="component" value="Unassembled WGS sequence"/>
</dbReference>
<dbReference type="RefSeq" id="WP_035964700.1">
    <property type="nucleotide sequence ID" value="NZ_JAQDPS010000001.1"/>
</dbReference>
<evidence type="ECO:0000313" key="5">
    <source>
        <dbReference type="Proteomes" id="UP000030664"/>
    </source>
</evidence>
<proteinExistence type="predicted"/>
<reference evidence="4 5" key="1">
    <citation type="submission" date="2014-09" db="EMBL/GenBank/DDBJ databases">
        <title>High-quality draft genome sequence of Kocuria marina SO9-6, an actinobacterium isolated from a copper mine.</title>
        <authorList>
            <person name="Castro D.B."/>
            <person name="Pereira L.B."/>
            <person name="Silva M.V."/>
            <person name="Silva B.P."/>
            <person name="Zanardi B.R."/>
            <person name="Carlos C."/>
            <person name="Belgini D.R."/>
            <person name="Limache E.G."/>
            <person name="Lacerda G.V."/>
            <person name="Nery M.B."/>
            <person name="Gomes M.B."/>
            <person name="Souza S."/>
            <person name="Silva T.M."/>
            <person name="Rodrigues V.D."/>
            <person name="Paulino L.C."/>
            <person name="Vicentini R."/>
            <person name="Ferraz L.F."/>
            <person name="Ottoboni L.M."/>
        </authorList>
    </citation>
    <scope>NUCLEOTIDE SEQUENCE [LARGE SCALE GENOMIC DNA]</scope>
    <source>
        <strain evidence="4 5">SO9-6</strain>
    </source>
</reference>
<evidence type="ECO:0000259" key="3">
    <source>
        <dbReference type="Pfam" id="PF13490"/>
    </source>
</evidence>
<keyword evidence="2" id="KW-0804">Transcription</keyword>
<keyword evidence="1" id="KW-0805">Transcription regulation</keyword>
<organism evidence="4 5">
    <name type="scientific">Kocuria marina</name>
    <dbReference type="NCBI Taxonomy" id="223184"/>
    <lineage>
        <taxon>Bacteria</taxon>
        <taxon>Bacillati</taxon>
        <taxon>Actinomycetota</taxon>
        <taxon>Actinomycetes</taxon>
        <taxon>Micrococcales</taxon>
        <taxon>Micrococcaceae</taxon>
        <taxon>Kocuria</taxon>
    </lineage>
</organism>
<comment type="caution">
    <text evidence="4">The sequence shown here is derived from an EMBL/GenBank/DDBJ whole genome shotgun (WGS) entry which is preliminary data.</text>
</comment>
<evidence type="ECO:0000256" key="1">
    <source>
        <dbReference type="ARBA" id="ARBA00023015"/>
    </source>
</evidence>
<dbReference type="eggNOG" id="COG5662">
    <property type="taxonomic scope" value="Bacteria"/>
</dbReference>
<dbReference type="InterPro" id="IPR024020">
    <property type="entry name" value="Anit_sigma_mycothiol_RsrA"/>
</dbReference>
<evidence type="ECO:0000256" key="2">
    <source>
        <dbReference type="ARBA" id="ARBA00023163"/>
    </source>
</evidence>
<protein>
    <submittedName>
        <fullName evidence="4">Anti-sigma factor</fullName>
    </submittedName>
</protein>
<sequence length="88" mass="10028">MTAKPCHNGCTDERIQRIYEYLDGALTTEDLEEIHAHLTDCADCEREYNLECVIRSVMKRSCCETAPDELKRSILARIDAQCNEHPAA</sequence>
<dbReference type="Gene3D" id="1.10.10.1320">
    <property type="entry name" value="Anti-sigma factor, zinc-finger domain"/>
    <property type="match status" value="1"/>
</dbReference>
<dbReference type="Pfam" id="PF13490">
    <property type="entry name" value="zf-HC2"/>
    <property type="match status" value="1"/>
</dbReference>
<evidence type="ECO:0000313" key="4">
    <source>
        <dbReference type="EMBL" id="KHE74037.1"/>
    </source>
</evidence>
<dbReference type="NCBIfam" id="TIGR03988">
    <property type="entry name" value="antisig_RsrA"/>
    <property type="match status" value="1"/>
</dbReference>
<feature type="domain" description="Putative zinc-finger" evidence="3">
    <location>
        <begin position="15"/>
        <end position="44"/>
    </location>
</feature>